<evidence type="ECO:0000313" key="2">
    <source>
        <dbReference type="Proteomes" id="UP001500582"/>
    </source>
</evidence>
<sequence>MDIIRTIQETATWIEKVNNNFDDNLFRTAELAPQHYYYHIPDNEKEFTLDQLNSKRSKLLKDTGVALIPLEELVNYGRIMLYNASDTVVDGAPEIESAYFMDIGDAPPWDTWIATGKQLNELNLFKLHHEITDNWLIGWVPVSQYFYANQAILVSVLDNFSWPDEEHIRDEYSVIKNLFQKPDPIAEPEERIDLDKRSALMYTLTAQQRKNSKVYFDSLINKSSRKAPFWKRLLGIK</sequence>
<name>A0ABP8GUV1_9SPHI</name>
<keyword evidence="2" id="KW-1185">Reference proteome</keyword>
<proteinExistence type="predicted"/>
<reference evidence="2" key="1">
    <citation type="journal article" date="2019" name="Int. J. Syst. Evol. Microbiol.">
        <title>The Global Catalogue of Microorganisms (GCM) 10K type strain sequencing project: providing services to taxonomists for standard genome sequencing and annotation.</title>
        <authorList>
            <consortium name="The Broad Institute Genomics Platform"/>
            <consortium name="The Broad Institute Genome Sequencing Center for Infectious Disease"/>
            <person name="Wu L."/>
            <person name="Ma J."/>
        </authorList>
    </citation>
    <scope>NUCLEOTIDE SEQUENCE [LARGE SCALE GENOMIC DNA]</scope>
    <source>
        <strain evidence="2">JCM 17705</strain>
    </source>
</reference>
<protein>
    <submittedName>
        <fullName evidence="1">Uncharacterized protein</fullName>
    </submittedName>
</protein>
<organism evidence="1 2">
    <name type="scientific">Mucilaginibacter gynuensis</name>
    <dbReference type="NCBI Taxonomy" id="1302236"/>
    <lineage>
        <taxon>Bacteria</taxon>
        <taxon>Pseudomonadati</taxon>
        <taxon>Bacteroidota</taxon>
        <taxon>Sphingobacteriia</taxon>
        <taxon>Sphingobacteriales</taxon>
        <taxon>Sphingobacteriaceae</taxon>
        <taxon>Mucilaginibacter</taxon>
    </lineage>
</organism>
<gene>
    <name evidence="1" type="ORF">GCM10023149_35290</name>
</gene>
<evidence type="ECO:0000313" key="1">
    <source>
        <dbReference type="EMBL" id="GAA4330228.1"/>
    </source>
</evidence>
<dbReference type="RefSeq" id="WP_345212469.1">
    <property type="nucleotide sequence ID" value="NZ_BAABFT010000010.1"/>
</dbReference>
<dbReference type="EMBL" id="BAABFT010000010">
    <property type="protein sequence ID" value="GAA4330228.1"/>
    <property type="molecule type" value="Genomic_DNA"/>
</dbReference>
<dbReference type="Proteomes" id="UP001500582">
    <property type="component" value="Unassembled WGS sequence"/>
</dbReference>
<accession>A0ABP8GUV1</accession>
<comment type="caution">
    <text evidence="1">The sequence shown here is derived from an EMBL/GenBank/DDBJ whole genome shotgun (WGS) entry which is preliminary data.</text>
</comment>